<reference evidence="1 2" key="1">
    <citation type="journal article" date="2012" name="Science">
        <title>The Paleozoic origin of enzymatic lignin decomposition reconstructed from 31 fungal genomes.</title>
        <authorList>
            <person name="Floudas D."/>
            <person name="Binder M."/>
            <person name="Riley R."/>
            <person name="Barry K."/>
            <person name="Blanchette R.A."/>
            <person name="Henrissat B."/>
            <person name="Martinez A.T."/>
            <person name="Otillar R."/>
            <person name="Spatafora J.W."/>
            <person name="Yadav J.S."/>
            <person name="Aerts A."/>
            <person name="Benoit I."/>
            <person name="Boyd A."/>
            <person name="Carlson A."/>
            <person name="Copeland A."/>
            <person name="Coutinho P.M."/>
            <person name="de Vries R.P."/>
            <person name="Ferreira P."/>
            <person name="Findley K."/>
            <person name="Foster B."/>
            <person name="Gaskell J."/>
            <person name="Glotzer D."/>
            <person name="Gorecki P."/>
            <person name="Heitman J."/>
            <person name="Hesse C."/>
            <person name="Hori C."/>
            <person name="Igarashi K."/>
            <person name="Jurgens J.A."/>
            <person name="Kallen N."/>
            <person name="Kersten P."/>
            <person name="Kohler A."/>
            <person name="Kuees U."/>
            <person name="Kumar T.K.A."/>
            <person name="Kuo A."/>
            <person name="LaButti K."/>
            <person name="Larrondo L.F."/>
            <person name="Lindquist E."/>
            <person name="Ling A."/>
            <person name="Lombard V."/>
            <person name="Lucas S."/>
            <person name="Lundell T."/>
            <person name="Martin R."/>
            <person name="McLaughlin D.J."/>
            <person name="Morgenstern I."/>
            <person name="Morin E."/>
            <person name="Murat C."/>
            <person name="Nagy L.G."/>
            <person name="Nolan M."/>
            <person name="Ohm R.A."/>
            <person name="Patyshakuliyeva A."/>
            <person name="Rokas A."/>
            <person name="Ruiz-Duenas F.J."/>
            <person name="Sabat G."/>
            <person name="Salamov A."/>
            <person name="Samejima M."/>
            <person name="Schmutz J."/>
            <person name="Slot J.C."/>
            <person name="St John F."/>
            <person name="Stenlid J."/>
            <person name="Sun H."/>
            <person name="Sun S."/>
            <person name="Syed K."/>
            <person name="Tsang A."/>
            <person name="Wiebenga A."/>
            <person name="Young D."/>
            <person name="Pisabarro A."/>
            <person name="Eastwood D.C."/>
            <person name="Martin F."/>
            <person name="Cullen D."/>
            <person name="Grigoriev I.V."/>
            <person name="Hibbett D.S."/>
        </authorList>
    </citation>
    <scope>NUCLEOTIDE SEQUENCE [LARGE SCALE GENOMIC DNA]</scope>
    <source>
        <strain evidence="1 2">ATCC 11539</strain>
    </source>
</reference>
<protein>
    <submittedName>
        <fullName evidence="1">Uncharacterized protein</fullName>
    </submittedName>
</protein>
<gene>
    <name evidence="1" type="ORF">GLOTRDRAFT_48580</name>
</gene>
<evidence type="ECO:0000313" key="2">
    <source>
        <dbReference type="Proteomes" id="UP000030669"/>
    </source>
</evidence>
<organism evidence="1 2">
    <name type="scientific">Gloeophyllum trabeum (strain ATCC 11539 / FP-39264 / Madison 617)</name>
    <name type="common">Brown rot fungus</name>
    <dbReference type="NCBI Taxonomy" id="670483"/>
    <lineage>
        <taxon>Eukaryota</taxon>
        <taxon>Fungi</taxon>
        <taxon>Dikarya</taxon>
        <taxon>Basidiomycota</taxon>
        <taxon>Agaricomycotina</taxon>
        <taxon>Agaricomycetes</taxon>
        <taxon>Gloeophyllales</taxon>
        <taxon>Gloeophyllaceae</taxon>
        <taxon>Gloeophyllum</taxon>
    </lineage>
</organism>
<dbReference type="AlphaFoldDB" id="S7RFX4"/>
<dbReference type="eggNOG" id="ENOG502SNUP">
    <property type="taxonomic scope" value="Eukaryota"/>
</dbReference>
<dbReference type="HOGENOM" id="CLU_031314_0_0_1"/>
<accession>S7RFX4</accession>
<dbReference type="RefSeq" id="XP_007869873.1">
    <property type="nucleotide sequence ID" value="XM_007871682.1"/>
</dbReference>
<dbReference type="Gene3D" id="3.60.130.30">
    <property type="match status" value="1"/>
</dbReference>
<dbReference type="EMBL" id="KB469310">
    <property type="protein sequence ID" value="EPQ51419.1"/>
    <property type="molecule type" value="Genomic_DNA"/>
</dbReference>
<dbReference type="GeneID" id="19306583"/>
<dbReference type="KEGG" id="gtr:GLOTRDRAFT_48580"/>
<feature type="non-terminal residue" evidence="1">
    <location>
        <position position="1"/>
    </location>
</feature>
<evidence type="ECO:0000313" key="1">
    <source>
        <dbReference type="EMBL" id="EPQ51419.1"/>
    </source>
</evidence>
<dbReference type="OrthoDB" id="3202607at2759"/>
<dbReference type="OMA" id="ITICYCH"/>
<dbReference type="Proteomes" id="UP000030669">
    <property type="component" value="Unassembled WGS sequence"/>
</dbReference>
<proteinExistence type="predicted"/>
<dbReference type="STRING" id="670483.S7RFX4"/>
<keyword evidence="2" id="KW-1185">Reference proteome</keyword>
<sequence>YYEGSLDLLAPGLFQYYQAVLDGICSFYPRLAHFWECSPFACCCFNLRPRVWAFIHTDHFNIPFGWCSITALGRFCPQRSGHLILWDWGLIIDFPHGSTIYIPSALVQHSNIPVQAHETRFSIVQWMPGPLCLWFDYGFRSSKSFLAEHGKAKVADANAAHWAEGLKLLSKLRDFHQHGQ</sequence>
<name>S7RFX4_GLOTA</name>